<dbReference type="PANTHER" id="PTHR14413:SF16">
    <property type="entry name" value="LARGE RIBOSOMAL SUBUNIT PROTEIN BL17M"/>
    <property type="match status" value="1"/>
</dbReference>
<dbReference type="EMBL" id="CP002545">
    <property type="protein sequence ID" value="ADY52672.1"/>
    <property type="molecule type" value="Genomic_DNA"/>
</dbReference>
<dbReference type="InterPro" id="IPR036373">
    <property type="entry name" value="Ribosomal_bL17_sf"/>
</dbReference>
<dbReference type="STRING" id="762903.Pedsa_2120"/>
<comment type="similarity">
    <text evidence="1 4 5">Belongs to the bacterial ribosomal protein bL17 family.</text>
</comment>
<reference evidence="7 8" key="1">
    <citation type="journal article" date="2011" name="Stand. Genomic Sci.">
        <title>Complete genome sequence of the gliding, heparinolytic Pedobacter saltans type strain (113).</title>
        <authorList>
            <person name="Liolios K."/>
            <person name="Sikorski J."/>
            <person name="Lu M."/>
            <person name="Nolan M."/>
            <person name="Lapidus A."/>
            <person name="Lucas S."/>
            <person name="Hammon N."/>
            <person name="Deshpande S."/>
            <person name="Cheng J.F."/>
            <person name="Tapia R."/>
            <person name="Han C."/>
            <person name="Goodwin L."/>
            <person name="Pitluck S."/>
            <person name="Huntemann M."/>
            <person name="Ivanova N."/>
            <person name="Pagani I."/>
            <person name="Mavromatis K."/>
            <person name="Ovchinikova G."/>
            <person name="Pati A."/>
            <person name="Chen A."/>
            <person name="Palaniappan K."/>
            <person name="Land M."/>
            <person name="Hauser L."/>
            <person name="Brambilla E.M."/>
            <person name="Kotsyurbenko O."/>
            <person name="Rohde M."/>
            <person name="Tindall B.J."/>
            <person name="Abt B."/>
            <person name="Goker M."/>
            <person name="Detter J.C."/>
            <person name="Woyke T."/>
            <person name="Bristow J."/>
            <person name="Eisen J.A."/>
            <person name="Markowitz V."/>
            <person name="Hugenholtz P."/>
            <person name="Klenk H.P."/>
            <person name="Kyrpides N.C."/>
        </authorList>
    </citation>
    <scope>NUCLEOTIDE SEQUENCE [LARGE SCALE GENOMIC DNA]</scope>
    <source>
        <strain evidence="8">ATCC 51119 / DSM 12145 / JCM 21818 / LMG 10337 / NBRC 100064 / NCIMB 13643</strain>
    </source>
</reference>
<evidence type="ECO:0000256" key="2">
    <source>
        <dbReference type="ARBA" id="ARBA00022980"/>
    </source>
</evidence>
<feature type="compositionally biased region" description="Acidic residues" evidence="6">
    <location>
        <begin position="160"/>
        <end position="176"/>
    </location>
</feature>
<protein>
    <recommendedName>
        <fullName evidence="4">Large ribosomal subunit protein bL17</fullName>
    </recommendedName>
</protein>
<dbReference type="Proteomes" id="UP000000310">
    <property type="component" value="Chromosome"/>
</dbReference>
<evidence type="ECO:0000256" key="1">
    <source>
        <dbReference type="ARBA" id="ARBA00008777"/>
    </source>
</evidence>
<feature type="compositionally biased region" description="Basic residues" evidence="6">
    <location>
        <begin position="132"/>
        <end position="143"/>
    </location>
</feature>
<dbReference type="FunFam" id="3.90.1030.10:FF:000006">
    <property type="entry name" value="50S ribosomal protein L17"/>
    <property type="match status" value="1"/>
</dbReference>
<keyword evidence="3 4" id="KW-0687">Ribonucleoprotein</keyword>
<evidence type="ECO:0000256" key="6">
    <source>
        <dbReference type="SAM" id="MobiDB-lite"/>
    </source>
</evidence>
<comment type="subunit">
    <text evidence="4">Part of the 50S ribosomal subunit. Contacts protein L32.</text>
</comment>
<evidence type="ECO:0000313" key="8">
    <source>
        <dbReference type="Proteomes" id="UP000000310"/>
    </source>
</evidence>
<dbReference type="SUPFAM" id="SSF64263">
    <property type="entry name" value="Prokaryotic ribosomal protein L17"/>
    <property type="match status" value="1"/>
</dbReference>
<feature type="region of interest" description="Disordered" evidence="6">
    <location>
        <begin position="128"/>
        <end position="176"/>
    </location>
</feature>
<reference evidence="8" key="2">
    <citation type="submission" date="2011-02" db="EMBL/GenBank/DDBJ databases">
        <title>The complete genome of Pedobacter saltans DSM 12145.</title>
        <authorList>
            <consortium name="US DOE Joint Genome Institute (JGI-PGF)"/>
            <person name="Lucas S."/>
            <person name="Copeland A."/>
            <person name="Lapidus A."/>
            <person name="Bruce D."/>
            <person name="Goodwin L."/>
            <person name="Pitluck S."/>
            <person name="Kyrpides N."/>
            <person name="Mavromatis K."/>
            <person name="Pagani I."/>
            <person name="Ivanova N."/>
            <person name="Ovchinnikova G."/>
            <person name="Lu M."/>
            <person name="Detter J.C."/>
            <person name="Han C."/>
            <person name="Land M."/>
            <person name="Hauser L."/>
            <person name="Markowitz V."/>
            <person name="Cheng J.-F."/>
            <person name="Hugenholtz P."/>
            <person name="Woyke T."/>
            <person name="Wu D."/>
            <person name="Tindall B."/>
            <person name="Pomrenke H.G."/>
            <person name="Brambilla E."/>
            <person name="Klenk H.-P."/>
            <person name="Eisen J.A."/>
        </authorList>
    </citation>
    <scope>NUCLEOTIDE SEQUENCE [LARGE SCALE GENOMIC DNA]</scope>
    <source>
        <strain evidence="8">ATCC 51119 / DSM 12145 / JCM 21818 / LMG 10337 / NBRC 100064 / NCIMB 13643</strain>
    </source>
</reference>
<dbReference type="GO" id="GO:0003735">
    <property type="term" value="F:structural constituent of ribosome"/>
    <property type="evidence" value="ECO:0007669"/>
    <property type="project" value="InterPro"/>
</dbReference>
<dbReference type="OrthoDB" id="9809073at2"/>
<accession>F0SB37</accession>
<dbReference type="PANTHER" id="PTHR14413">
    <property type="entry name" value="RIBOSOMAL PROTEIN L17"/>
    <property type="match status" value="1"/>
</dbReference>
<dbReference type="Pfam" id="PF01196">
    <property type="entry name" value="Ribosomal_L17"/>
    <property type="match status" value="1"/>
</dbReference>
<dbReference type="PROSITE" id="PS01167">
    <property type="entry name" value="RIBOSOMAL_L17"/>
    <property type="match status" value="1"/>
</dbReference>
<evidence type="ECO:0000256" key="4">
    <source>
        <dbReference type="HAMAP-Rule" id="MF_01368"/>
    </source>
</evidence>
<keyword evidence="8" id="KW-1185">Reference proteome</keyword>
<dbReference type="GO" id="GO:0006412">
    <property type="term" value="P:translation"/>
    <property type="evidence" value="ECO:0007669"/>
    <property type="project" value="UniProtKB-UniRule"/>
</dbReference>
<dbReference type="NCBIfam" id="TIGR00059">
    <property type="entry name" value="L17"/>
    <property type="match status" value="1"/>
</dbReference>
<dbReference type="GO" id="GO:0022625">
    <property type="term" value="C:cytosolic large ribosomal subunit"/>
    <property type="evidence" value="ECO:0007669"/>
    <property type="project" value="TreeGrafter"/>
</dbReference>
<dbReference type="Gene3D" id="3.90.1030.10">
    <property type="entry name" value="Ribosomal protein L17"/>
    <property type="match status" value="1"/>
</dbReference>
<dbReference type="HAMAP" id="MF_01368">
    <property type="entry name" value="Ribosomal_bL17"/>
    <property type="match status" value="1"/>
</dbReference>
<dbReference type="eggNOG" id="COG0203">
    <property type="taxonomic scope" value="Bacteria"/>
</dbReference>
<proteinExistence type="inferred from homology"/>
<sequence length="176" mass="19538">MRHGNKVNHLGRTDSHRKAMLANMASSLILHKRITTTLAKAKALRTYVEPLLTKSKNDTTHSRRVVFSKLQNKEVITVLFREVAEKIANRPGGYTRIIKLGNRLGDNASMALIELVDFNTVYGVEAKAEKKTTRRRGSSKAKKAAPAAEEVVAEEKVEEVTPEVAESNEEGTEEAK</sequence>
<keyword evidence="2 4" id="KW-0689">Ribosomal protein</keyword>
<dbReference type="InterPro" id="IPR047859">
    <property type="entry name" value="Ribosomal_bL17_CS"/>
</dbReference>
<name>F0SB37_PSESL</name>
<dbReference type="AlphaFoldDB" id="F0SB37"/>
<gene>
    <name evidence="4" type="primary">rplQ</name>
    <name evidence="7" type="ordered locus">Pedsa_2120</name>
</gene>
<organism evidence="7 8">
    <name type="scientific">Pseudopedobacter saltans (strain ATCC 51119 / DSM 12145 / JCM 21818 / CCUG 39354 / LMG 10337 / NBRC 100064 / NCIMB 13643)</name>
    <name type="common">Pedobacter saltans</name>
    <dbReference type="NCBI Taxonomy" id="762903"/>
    <lineage>
        <taxon>Bacteria</taxon>
        <taxon>Pseudomonadati</taxon>
        <taxon>Bacteroidota</taxon>
        <taxon>Sphingobacteriia</taxon>
        <taxon>Sphingobacteriales</taxon>
        <taxon>Sphingobacteriaceae</taxon>
        <taxon>Pseudopedobacter</taxon>
    </lineage>
</organism>
<dbReference type="KEGG" id="psn:Pedsa_2120"/>
<dbReference type="InterPro" id="IPR000456">
    <property type="entry name" value="Ribosomal_bL17"/>
</dbReference>
<dbReference type="HOGENOM" id="CLU_074407_0_1_10"/>
<evidence type="ECO:0000256" key="5">
    <source>
        <dbReference type="RuleBase" id="RU000660"/>
    </source>
</evidence>
<evidence type="ECO:0000313" key="7">
    <source>
        <dbReference type="EMBL" id="ADY52672.1"/>
    </source>
</evidence>
<dbReference type="RefSeq" id="WP_013633159.1">
    <property type="nucleotide sequence ID" value="NC_015177.1"/>
</dbReference>
<evidence type="ECO:0000256" key="3">
    <source>
        <dbReference type="ARBA" id="ARBA00023274"/>
    </source>
</evidence>